<organism evidence="1 2">
    <name type="scientific">Deinococcus grandis</name>
    <dbReference type="NCBI Taxonomy" id="57498"/>
    <lineage>
        <taxon>Bacteria</taxon>
        <taxon>Thermotogati</taxon>
        <taxon>Deinococcota</taxon>
        <taxon>Deinococci</taxon>
        <taxon>Deinococcales</taxon>
        <taxon>Deinococcaceae</taxon>
        <taxon>Deinococcus</taxon>
    </lineage>
</organism>
<dbReference type="Proteomes" id="UP000056209">
    <property type="component" value="Unassembled WGS sequence"/>
</dbReference>
<evidence type="ECO:0000313" key="1">
    <source>
        <dbReference type="EMBL" id="GAQ23870.1"/>
    </source>
</evidence>
<evidence type="ECO:0000313" key="2">
    <source>
        <dbReference type="Proteomes" id="UP000056209"/>
    </source>
</evidence>
<dbReference type="AlphaFoldDB" id="A0A100HQI4"/>
<dbReference type="RefSeq" id="WP_058979989.1">
    <property type="nucleotide sequence ID" value="NZ_BCMS01000006.1"/>
</dbReference>
<sequence>MTDPVRTRLEGELLNAYQRINELEAMHRLASHQTSLLKPRQPRWPVRLLWGGWPTRLRLDRIGRPGNGAAWIARWSADQWYAVIRYVRLGPVILEFGRRPDLDAAREKELALFRRLHGSARPNAEQRLASLRRHLDWVRDHH</sequence>
<name>A0A100HQI4_9DEIO</name>
<protein>
    <submittedName>
        <fullName evidence="1">Uncharacterized protein</fullName>
    </submittedName>
</protein>
<dbReference type="EMBL" id="BCMS01000006">
    <property type="protein sequence ID" value="GAQ23870.1"/>
    <property type="molecule type" value="Genomic_DNA"/>
</dbReference>
<accession>A0A100HQI4</accession>
<proteinExistence type="predicted"/>
<comment type="caution">
    <text evidence="1">The sequence shown here is derived from an EMBL/GenBank/DDBJ whole genome shotgun (WGS) entry which is preliminary data.</text>
</comment>
<keyword evidence="2" id="KW-1185">Reference proteome</keyword>
<gene>
    <name evidence="1" type="ORF">DEIGR_400003</name>
</gene>
<reference evidence="2" key="1">
    <citation type="submission" date="2015-11" db="EMBL/GenBank/DDBJ databases">
        <title>Draft Genome Sequence of the Radioresistant Bacterium Deinococcus grandis, Isolated from Freshwater Fish in Japan.</title>
        <authorList>
            <person name="Satoh K."/>
            <person name="Onodera T."/>
            <person name="Omoso K."/>
            <person name="Takeda-Yano K."/>
            <person name="Katayama T."/>
            <person name="Oono Y."/>
            <person name="Narumi I."/>
        </authorList>
    </citation>
    <scope>NUCLEOTIDE SEQUENCE [LARGE SCALE GENOMIC DNA]</scope>
    <source>
        <strain evidence="2">ATCC 43672</strain>
    </source>
</reference>